<dbReference type="InterPro" id="IPR011050">
    <property type="entry name" value="Pectin_lyase_fold/virulence"/>
</dbReference>
<organism evidence="2 3">
    <name type="scientific">Rikenella microfusus</name>
    <dbReference type="NCBI Taxonomy" id="28139"/>
    <lineage>
        <taxon>Bacteria</taxon>
        <taxon>Pseudomonadati</taxon>
        <taxon>Bacteroidota</taxon>
        <taxon>Bacteroidia</taxon>
        <taxon>Bacteroidales</taxon>
        <taxon>Rikenellaceae</taxon>
        <taxon>Rikenella</taxon>
    </lineage>
</organism>
<dbReference type="SUPFAM" id="SSF51126">
    <property type="entry name" value="Pectin lyase-like"/>
    <property type="match status" value="1"/>
</dbReference>
<evidence type="ECO:0000313" key="2">
    <source>
        <dbReference type="EMBL" id="SUE34276.1"/>
    </source>
</evidence>
<name>A0A379MS70_9BACT</name>
<keyword evidence="3" id="KW-1185">Reference proteome</keyword>
<dbReference type="Pfam" id="PF16378">
    <property type="entry name" value="DUF4988"/>
    <property type="match status" value="1"/>
</dbReference>
<gene>
    <name evidence="2" type="ORF">NCTC11190_01497</name>
</gene>
<feature type="domain" description="DUF4988" evidence="1">
    <location>
        <begin position="33"/>
        <end position="222"/>
    </location>
</feature>
<sequence>MKTKSFTKGLVGCALLAASLVTGCKEYDDTGIRKDIADLQGRVESLEAWCETAKGQISALQSLVAAVESRDYITGVEPVTEAGKETGYAISLGSGKTFTVKHGTQGDPGVTPQIGVAKDEANPSDENYYWTVKTGDDEPEFIVDPATGGKMPVTGEKGDTPELSVEEDNGRLYWKVGEDWLLSDGAKVPATGEQGDAIFAENGVDYTTDPNNVTFTLADGTKLTLPRVNEVSVGFDDYELAYVGTNTEIALELPATLKEGDYTALMAEIKTEGGTGTAIATRAAAASSWQVEVTKPTFDTDGVCNNDAKVKITVSNTETTGSQAILKVTLVDTKGREATASKPLEFRGTSIAADEVANTTFEDGKDYMIQGNGAVITLTDAKEIKGKNVTISDIVFDSPKAVNVKAESVTLDGVTLSGSQPKANGNAMMSINDAQTVTISNLTMGKTDGYNTIEIGLNSSTLPSEINIENVRFEEAISNNAILIFGTQSNATVNIADCYFKEVSNVLRLSNKTNATGVKVNIKDCTVDQWESTPAYAGFLICEDYTSDTEDKAKQNNLFGNGKITVTFDNVTGPHGKIDFSNDIAAGTNGGAEQAYYVFYDQGGVVPYSTQTYPTFIFK</sequence>
<evidence type="ECO:0000259" key="1">
    <source>
        <dbReference type="Pfam" id="PF16378"/>
    </source>
</evidence>
<dbReference type="STRING" id="880526.GCA_000427365_00064"/>
<dbReference type="InterPro" id="IPR032149">
    <property type="entry name" value="DUF4988"/>
</dbReference>
<dbReference type="PROSITE" id="PS51257">
    <property type="entry name" value="PROKAR_LIPOPROTEIN"/>
    <property type="match status" value="1"/>
</dbReference>
<dbReference type="OrthoDB" id="5287136at2"/>
<protein>
    <recommendedName>
        <fullName evidence="1">DUF4988 domain-containing protein</fullName>
    </recommendedName>
</protein>
<dbReference type="RefSeq" id="WP_027290003.1">
    <property type="nucleotide sequence ID" value="NZ_UGVL01000001.1"/>
</dbReference>
<dbReference type="AlphaFoldDB" id="A0A379MS70"/>
<proteinExistence type="predicted"/>
<reference evidence="2 3" key="1">
    <citation type="submission" date="2018-06" db="EMBL/GenBank/DDBJ databases">
        <authorList>
            <consortium name="Pathogen Informatics"/>
            <person name="Doyle S."/>
        </authorList>
    </citation>
    <scope>NUCLEOTIDE SEQUENCE [LARGE SCALE GENOMIC DNA]</scope>
    <source>
        <strain evidence="2 3">NCTC11190</strain>
    </source>
</reference>
<accession>A0A379MS70</accession>
<evidence type="ECO:0000313" key="3">
    <source>
        <dbReference type="Proteomes" id="UP000255233"/>
    </source>
</evidence>
<dbReference type="EMBL" id="UGVL01000001">
    <property type="protein sequence ID" value="SUE34276.1"/>
    <property type="molecule type" value="Genomic_DNA"/>
</dbReference>
<dbReference type="Proteomes" id="UP000255233">
    <property type="component" value="Unassembled WGS sequence"/>
</dbReference>